<organism evidence="2 3">
    <name type="scientific">Gekko japonicus</name>
    <name type="common">Schlegel's Japanese gecko</name>
    <dbReference type="NCBI Taxonomy" id="146911"/>
    <lineage>
        <taxon>Eukaryota</taxon>
        <taxon>Metazoa</taxon>
        <taxon>Chordata</taxon>
        <taxon>Craniata</taxon>
        <taxon>Vertebrata</taxon>
        <taxon>Euteleostomi</taxon>
        <taxon>Lepidosauria</taxon>
        <taxon>Squamata</taxon>
        <taxon>Bifurcata</taxon>
        <taxon>Gekkota</taxon>
        <taxon>Gekkonidae</taxon>
        <taxon>Gekkoninae</taxon>
        <taxon>Gekko</taxon>
    </lineage>
</organism>
<feature type="region of interest" description="Disordered" evidence="1">
    <location>
        <begin position="1"/>
        <end position="25"/>
    </location>
</feature>
<dbReference type="InterPro" id="IPR026702">
    <property type="entry name" value="CCDC83"/>
</dbReference>
<sequence length="443" mass="52090">MVKDKKKKQDKKEKKKKKASQQPKEVRTYFPEALLEYQIQIKEDVIDQLLLEIKRLEDINERCHERNQNLKAEQTGHLRALLTTLKEQEKELEKLEVVTRDDVEKAMKDKWQYIKDQEKLIKDMRSQINQFEQKLLVKQAEVDYWLEYKNVGSADHAQQIQTLEQDIKKLKEDLEEMIEYFRLALEETKQKIDKYTLKQMELKKEWATENAVKHIDSISCREIKEYEWLKEEVALYRKEVDEMEATAHALEEENIYLIKKLYDRRLHYLRVPRKLFLTQGAGLQIPGEELENVESKTSGQGASFQVSSLLYPKVKEVKETAAITPSYEMDSLASTSEIIFATDLDQEGEEGEGQSEDPSELVYLRGQTASQFLPPLLYEDTGDFKEYTDLGPLEVKLMSMVGRAVPLHEDIKEMPSRTQLEERFDSSRAFQRITYQMIKSVFP</sequence>
<evidence type="ECO:0000256" key="1">
    <source>
        <dbReference type="SAM" id="MobiDB-lite"/>
    </source>
</evidence>
<dbReference type="PANTHER" id="PTHR21468">
    <property type="entry name" value="HSD9"/>
    <property type="match status" value="1"/>
</dbReference>
<dbReference type="PANTHER" id="PTHR21468:SF1">
    <property type="entry name" value="COILED-COIL DOMAIN-CONTAINING PROTEIN 83"/>
    <property type="match status" value="1"/>
</dbReference>
<dbReference type="RefSeq" id="XP_015283216.1">
    <property type="nucleotide sequence ID" value="XM_015427730.1"/>
</dbReference>
<protein>
    <submittedName>
        <fullName evidence="3">Coiled-coil domain-containing protein 83</fullName>
    </submittedName>
</protein>
<reference evidence="3" key="1">
    <citation type="submission" date="2025-08" db="UniProtKB">
        <authorList>
            <consortium name="RefSeq"/>
        </authorList>
    </citation>
    <scope>IDENTIFICATION</scope>
</reference>
<keyword evidence="2" id="KW-1185">Reference proteome</keyword>
<accession>A0ABM1LB79</accession>
<evidence type="ECO:0000313" key="2">
    <source>
        <dbReference type="Proteomes" id="UP000694871"/>
    </source>
</evidence>
<dbReference type="Proteomes" id="UP000694871">
    <property type="component" value="Unplaced"/>
</dbReference>
<dbReference type="GeneID" id="107124302"/>
<proteinExistence type="predicted"/>
<name>A0ABM1LB79_GEKJA</name>
<gene>
    <name evidence="3" type="primary">CCDC83</name>
</gene>
<feature type="compositionally biased region" description="Basic residues" evidence="1">
    <location>
        <begin position="1"/>
        <end position="19"/>
    </location>
</feature>
<evidence type="ECO:0000313" key="3">
    <source>
        <dbReference type="RefSeq" id="XP_015283216.1"/>
    </source>
</evidence>